<dbReference type="OrthoDB" id="385012at2"/>
<protein>
    <submittedName>
        <fullName evidence="7">Putative effector of murein hydrolase LrgA (UPF0299 family)</fullName>
    </submittedName>
</protein>
<dbReference type="EMBL" id="QAYG01000002">
    <property type="protein sequence ID" value="PTW61520.1"/>
    <property type="molecule type" value="Genomic_DNA"/>
</dbReference>
<evidence type="ECO:0000256" key="2">
    <source>
        <dbReference type="ARBA" id="ARBA00022475"/>
    </source>
</evidence>
<reference evidence="7 8" key="1">
    <citation type="submission" date="2018-04" db="EMBL/GenBank/DDBJ databases">
        <title>Genomic Encyclopedia of Archaeal and Bacterial Type Strains, Phase II (KMG-II): from individual species to whole genera.</title>
        <authorList>
            <person name="Goeker M."/>
        </authorList>
    </citation>
    <scope>NUCLEOTIDE SEQUENCE [LARGE SCALE GENOMIC DNA]</scope>
    <source>
        <strain evidence="7 8">DSM 23382</strain>
    </source>
</reference>
<evidence type="ECO:0000256" key="3">
    <source>
        <dbReference type="ARBA" id="ARBA00022692"/>
    </source>
</evidence>
<evidence type="ECO:0000313" key="8">
    <source>
        <dbReference type="Proteomes" id="UP000244081"/>
    </source>
</evidence>
<dbReference type="RefSeq" id="WP_107989647.1">
    <property type="nucleotide sequence ID" value="NZ_QAYG01000002.1"/>
</dbReference>
<keyword evidence="4 6" id="KW-1133">Transmembrane helix</keyword>
<keyword evidence="5 6" id="KW-0472">Membrane</keyword>
<keyword evidence="2" id="KW-1003">Cell membrane</keyword>
<keyword evidence="8" id="KW-1185">Reference proteome</keyword>
<evidence type="ECO:0000256" key="6">
    <source>
        <dbReference type="SAM" id="Phobius"/>
    </source>
</evidence>
<accession>A0A2T5VCP3</accession>
<comment type="caution">
    <text evidence="7">The sequence shown here is derived from an EMBL/GenBank/DDBJ whole genome shotgun (WGS) entry which is preliminary data.</text>
</comment>
<evidence type="ECO:0000313" key="7">
    <source>
        <dbReference type="EMBL" id="PTW61520.1"/>
    </source>
</evidence>
<comment type="subcellular location">
    <subcellularLocation>
        <location evidence="1">Cell membrane</location>
        <topology evidence="1">Multi-pass membrane protein</topology>
    </subcellularLocation>
</comment>
<evidence type="ECO:0000256" key="4">
    <source>
        <dbReference type="ARBA" id="ARBA00022989"/>
    </source>
</evidence>
<dbReference type="PANTHER" id="PTHR33931:SF2">
    <property type="entry name" value="HOLIN-LIKE PROTEIN CIDA"/>
    <property type="match status" value="1"/>
</dbReference>
<dbReference type="PANTHER" id="PTHR33931">
    <property type="entry name" value="HOLIN-LIKE PROTEIN CIDA-RELATED"/>
    <property type="match status" value="1"/>
</dbReference>
<dbReference type="Pfam" id="PF03788">
    <property type="entry name" value="LrgA"/>
    <property type="match status" value="1"/>
</dbReference>
<feature type="transmembrane region" description="Helical" evidence="6">
    <location>
        <begin position="58"/>
        <end position="78"/>
    </location>
</feature>
<dbReference type="GO" id="GO:0016787">
    <property type="term" value="F:hydrolase activity"/>
    <property type="evidence" value="ECO:0007669"/>
    <property type="project" value="UniProtKB-KW"/>
</dbReference>
<feature type="transmembrane region" description="Helical" evidence="6">
    <location>
        <begin position="29"/>
        <end position="46"/>
    </location>
</feature>
<organism evidence="7 8">
    <name type="scientific">Breoghania corrubedonensis</name>
    <dbReference type="NCBI Taxonomy" id="665038"/>
    <lineage>
        <taxon>Bacteria</taxon>
        <taxon>Pseudomonadati</taxon>
        <taxon>Pseudomonadota</taxon>
        <taxon>Alphaproteobacteria</taxon>
        <taxon>Hyphomicrobiales</taxon>
        <taxon>Stappiaceae</taxon>
        <taxon>Breoghania</taxon>
    </lineage>
</organism>
<dbReference type="InterPro" id="IPR005538">
    <property type="entry name" value="LrgA/CidA"/>
</dbReference>
<keyword evidence="7" id="KW-0378">Hydrolase</keyword>
<name>A0A2T5VCP3_9HYPH</name>
<dbReference type="Proteomes" id="UP000244081">
    <property type="component" value="Unassembled WGS sequence"/>
</dbReference>
<evidence type="ECO:0000256" key="5">
    <source>
        <dbReference type="ARBA" id="ARBA00023136"/>
    </source>
</evidence>
<dbReference type="AlphaFoldDB" id="A0A2T5VCP3"/>
<feature type="transmembrane region" description="Helical" evidence="6">
    <location>
        <begin position="84"/>
        <end position="105"/>
    </location>
</feature>
<sequence>MIPALTLLLLCQLAGEVIARLLSLPLPGPVIGLVLLAVGLTIRGKVPDNVRAVATGILRNLALMFVPASVGIITQTHVLAANGLALTVSLIVSTIVTMAVTAFVFRWATMRANPGHDAGGDPRGEKEAG</sequence>
<gene>
    <name evidence="7" type="ORF">C8N35_102231</name>
</gene>
<dbReference type="GO" id="GO:0005886">
    <property type="term" value="C:plasma membrane"/>
    <property type="evidence" value="ECO:0007669"/>
    <property type="project" value="UniProtKB-SubCell"/>
</dbReference>
<proteinExistence type="predicted"/>
<evidence type="ECO:0000256" key="1">
    <source>
        <dbReference type="ARBA" id="ARBA00004651"/>
    </source>
</evidence>
<keyword evidence="3 6" id="KW-0812">Transmembrane</keyword>